<reference evidence="2 3" key="1">
    <citation type="submission" date="2017-04" db="EMBL/GenBank/DDBJ databases">
        <authorList>
            <person name="Afonso C.L."/>
            <person name="Miller P.J."/>
            <person name="Scott M.A."/>
            <person name="Spackman E."/>
            <person name="Goraichik I."/>
            <person name="Dimitrov K.M."/>
            <person name="Suarez D.L."/>
            <person name="Swayne D.E."/>
        </authorList>
    </citation>
    <scope>NUCLEOTIDE SEQUENCE [LARGE SCALE GENOMIC DNA]</scope>
    <source>
        <strain evidence="2 3">DSM 43828</strain>
    </source>
</reference>
<evidence type="ECO:0000256" key="1">
    <source>
        <dbReference type="SAM" id="Phobius"/>
    </source>
</evidence>
<proteinExistence type="predicted"/>
<feature type="transmembrane region" description="Helical" evidence="1">
    <location>
        <begin position="35"/>
        <end position="58"/>
    </location>
</feature>
<dbReference type="NCBIfam" id="NF033634">
    <property type="entry name" value="SLATT_1"/>
    <property type="match status" value="1"/>
</dbReference>
<keyword evidence="1" id="KW-0472">Membrane</keyword>
<dbReference type="Proteomes" id="UP000192674">
    <property type="component" value="Unassembled WGS sequence"/>
</dbReference>
<feature type="transmembrane region" description="Helical" evidence="1">
    <location>
        <begin position="64"/>
        <end position="86"/>
    </location>
</feature>
<dbReference type="OrthoDB" id="4337320at2"/>
<keyword evidence="1" id="KW-1133">Transmembrane helix</keyword>
<sequence>MDSGGDSGRFDFIKSEVDSLLRRFRKRRKRDKRKAFALQMSTVTLSATISVLLGLRNFAGAESLLANIALALGSLITVLAAADAFFGHRELWILRTRTVRDLEELSRDMAYYQSSLGTGQPERAEVDTFFERLGEIVKKDSEDWGRLRTPTVPNQ</sequence>
<protein>
    <recommendedName>
        <fullName evidence="4">DUF4231 domain-containing protein</fullName>
    </recommendedName>
</protein>
<keyword evidence="1" id="KW-0812">Transmembrane</keyword>
<organism evidence="2 3">
    <name type="scientific">Kibdelosporangium aridum</name>
    <dbReference type="NCBI Taxonomy" id="2030"/>
    <lineage>
        <taxon>Bacteria</taxon>
        <taxon>Bacillati</taxon>
        <taxon>Actinomycetota</taxon>
        <taxon>Actinomycetes</taxon>
        <taxon>Pseudonocardiales</taxon>
        <taxon>Pseudonocardiaceae</taxon>
        <taxon>Kibdelosporangium</taxon>
    </lineage>
</organism>
<evidence type="ECO:0000313" key="2">
    <source>
        <dbReference type="EMBL" id="SMC85773.1"/>
    </source>
</evidence>
<dbReference type="RefSeq" id="WP_084425960.1">
    <property type="nucleotide sequence ID" value="NZ_FWXV01000002.1"/>
</dbReference>
<evidence type="ECO:0008006" key="4">
    <source>
        <dbReference type="Google" id="ProtNLM"/>
    </source>
</evidence>
<gene>
    <name evidence="2" type="ORF">SAMN05661093_02276</name>
</gene>
<name>A0A1Y5XCC4_KIBAR</name>
<keyword evidence="3" id="KW-1185">Reference proteome</keyword>
<dbReference type="AlphaFoldDB" id="A0A1Y5XCC4"/>
<dbReference type="EMBL" id="FWXV01000002">
    <property type="protein sequence ID" value="SMC85773.1"/>
    <property type="molecule type" value="Genomic_DNA"/>
</dbReference>
<accession>A0A1Y5XCC4</accession>
<evidence type="ECO:0000313" key="3">
    <source>
        <dbReference type="Proteomes" id="UP000192674"/>
    </source>
</evidence>